<accession>A0A8B6G9N6</accession>
<dbReference type="Proteomes" id="UP000596742">
    <property type="component" value="Unassembled WGS sequence"/>
</dbReference>
<evidence type="ECO:0000313" key="1">
    <source>
        <dbReference type="EMBL" id="VDI60859.1"/>
    </source>
</evidence>
<protein>
    <submittedName>
        <fullName evidence="1">Uncharacterized protein</fullName>
    </submittedName>
</protein>
<sequence>MTLSSNTQNSQIVHILTEIDTPVRQNVDNDDSIGDSQDLQDISQGTHFIPNQVFIAMLDLVLIDLPIDSYIVKLIELTNDSDDTTTWYRSMLREINHEEKNKQRFILAKVEKVEKLGKANRTVIEKLQTENEKLRRELDDSNERLSKRIVFSERRVNSCTQQKLSHTLPQIAFRSVLLIVQLRVIHAIHKCDHPKRRFLTVQLDSQQSHVQMSLQKKSTIYKNDEPTTFKIPVRLQGATAAVQSTDEYFLTGVSPKRSARYYFSGINSKSTCSEIMTYIESRNVQVTYLRLFQSRNSLRCVSAKLNVSKHCANINKGEIFGPGGVHCRCWFSNQAWYQRSSEVPSDLKKAKTKNFHNE</sequence>
<organism evidence="1 2">
    <name type="scientific">Mytilus galloprovincialis</name>
    <name type="common">Mediterranean mussel</name>
    <dbReference type="NCBI Taxonomy" id="29158"/>
    <lineage>
        <taxon>Eukaryota</taxon>
        <taxon>Metazoa</taxon>
        <taxon>Spiralia</taxon>
        <taxon>Lophotrochozoa</taxon>
        <taxon>Mollusca</taxon>
        <taxon>Bivalvia</taxon>
        <taxon>Autobranchia</taxon>
        <taxon>Pteriomorphia</taxon>
        <taxon>Mytilida</taxon>
        <taxon>Mytiloidea</taxon>
        <taxon>Mytilidae</taxon>
        <taxon>Mytilinae</taxon>
        <taxon>Mytilus</taxon>
    </lineage>
</organism>
<gene>
    <name evidence="1" type="ORF">MGAL_10B079524</name>
</gene>
<proteinExistence type="predicted"/>
<dbReference type="AlphaFoldDB" id="A0A8B6G9N6"/>
<name>A0A8B6G9N6_MYTGA</name>
<reference evidence="1" key="1">
    <citation type="submission" date="2018-11" db="EMBL/GenBank/DDBJ databases">
        <authorList>
            <person name="Alioto T."/>
            <person name="Alioto T."/>
        </authorList>
    </citation>
    <scope>NUCLEOTIDE SEQUENCE</scope>
</reference>
<evidence type="ECO:0000313" key="2">
    <source>
        <dbReference type="Proteomes" id="UP000596742"/>
    </source>
</evidence>
<comment type="caution">
    <text evidence="1">The sequence shown here is derived from an EMBL/GenBank/DDBJ whole genome shotgun (WGS) entry which is preliminary data.</text>
</comment>
<keyword evidence="2" id="KW-1185">Reference proteome</keyword>
<dbReference type="OrthoDB" id="10013754at2759"/>
<dbReference type="EMBL" id="UYJE01008075">
    <property type="protein sequence ID" value="VDI60859.1"/>
    <property type="molecule type" value="Genomic_DNA"/>
</dbReference>